<name>A0AAD7GFH0_MYCRO</name>
<evidence type="ECO:0000313" key="1">
    <source>
        <dbReference type="EMBL" id="KAJ7692425.1"/>
    </source>
</evidence>
<dbReference type="EMBL" id="JARKIE010000052">
    <property type="protein sequence ID" value="KAJ7692425.1"/>
    <property type="molecule type" value="Genomic_DNA"/>
</dbReference>
<gene>
    <name evidence="1" type="ORF">B0H17DRAFT_1133153</name>
</gene>
<evidence type="ECO:0000313" key="2">
    <source>
        <dbReference type="Proteomes" id="UP001221757"/>
    </source>
</evidence>
<reference evidence="1" key="1">
    <citation type="submission" date="2023-03" db="EMBL/GenBank/DDBJ databases">
        <title>Massive genome expansion in bonnet fungi (Mycena s.s.) driven by repeated elements and novel gene families across ecological guilds.</title>
        <authorList>
            <consortium name="Lawrence Berkeley National Laboratory"/>
            <person name="Harder C.B."/>
            <person name="Miyauchi S."/>
            <person name="Viragh M."/>
            <person name="Kuo A."/>
            <person name="Thoen E."/>
            <person name="Andreopoulos B."/>
            <person name="Lu D."/>
            <person name="Skrede I."/>
            <person name="Drula E."/>
            <person name="Henrissat B."/>
            <person name="Morin E."/>
            <person name="Kohler A."/>
            <person name="Barry K."/>
            <person name="LaButti K."/>
            <person name="Morin E."/>
            <person name="Salamov A."/>
            <person name="Lipzen A."/>
            <person name="Mereny Z."/>
            <person name="Hegedus B."/>
            <person name="Baldrian P."/>
            <person name="Stursova M."/>
            <person name="Weitz H."/>
            <person name="Taylor A."/>
            <person name="Grigoriev I.V."/>
            <person name="Nagy L.G."/>
            <person name="Martin F."/>
            <person name="Kauserud H."/>
        </authorList>
    </citation>
    <scope>NUCLEOTIDE SEQUENCE</scope>
    <source>
        <strain evidence="1">CBHHK067</strain>
    </source>
</reference>
<protein>
    <submittedName>
        <fullName evidence="1">Uncharacterized protein</fullName>
    </submittedName>
</protein>
<comment type="caution">
    <text evidence="1">The sequence shown here is derived from an EMBL/GenBank/DDBJ whole genome shotgun (WGS) entry which is preliminary data.</text>
</comment>
<sequence>MWGTYFDHRIPGSADGRVISLESWPGRGVRLRRFGYHPLPPTCIPLVVWCCSLRSGRDVPVTAADALYHTTCFPRGAQAAVDANVFESRTTSSQTRQLVCETLERLAYHQGTSMGVLCHLVSLLRLESVITTTTSLRVEKVLHWVPTSPGSAQAAGGARALELAGELLESAIDEARTWIYKLRLRLRSWSKYLNRI</sequence>
<accession>A0AAD7GFH0</accession>
<dbReference type="AlphaFoldDB" id="A0AAD7GFH0"/>
<dbReference type="Proteomes" id="UP001221757">
    <property type="component" value="Unassembled WGS sequence"/>
</dbReference>
<proteinExistence type="predicted"/>
<keyword evidence="2" id="KW-1185">Reference proteome</keyword>
<organism evidence="1 2">
    <name type="scientific">Mycena rosella</name>
    <name type="common">Pink bonnet</name>
    <name type="synonym">Agaricus rosellus</name>
    <dbReference type="NCBI Taxonomy" id="1033263"/>
    <lineage>
        <taxon>Eukaryota</taxon>
        <taxon>Fungi</taxon>
        <taxon>Dikarya</taxon>
        <taxon>Basidiomycota</taxon>
        <taxon>Agaricomycotina</taxon>
        <taxon>Agaricomycetes</taxon>
        <taxon>Agaricomycetidae</taxon>
        <taxon>Agaricales</taxon>
        <taxon>Marasmiineae</taxon>
        <taxon>Mycenaceae</taxon>
        <taxon>Mycena</taxon>
    </lineage>
</organism>